<dbReference type="Gene3D" id="3.30.230.10">
    <property type="match status" value="1"/>
</dbReference>
<dbReference type="EC" id="3.1.26.5" evidence="7 8"/>
<evidence type="ECO:0000256" key="4">
    <source>
        <dbReference type="ARBA" id="ARBA00022759"/>
    </source>
</evidence>
<evidence type="ECO:0000256" key="5">
    <source>
        <dbReference type="ARBA" id="ARBA00022801"/>
    </source>
</evidence>
<keyword evidence="2 7" id="KW-0819">tRNA processing</keyword>
<evidence type="ECO:0000313" key="11">
    <source>
        <dbReference type="Proteomes" id="UP000019141"/>
    </source>
</evidence>
<accession>W4LLY6</accession>
<dbReference type="GO" id="GO:0001682">
    <property type="term" value="P:tRNA 5'-leader removal"/>
    <property type="evidence" value="ECO:0007669"/>
    <property type="project" value="UniProtKB-UniRule"/>
</dbReference>
<dbReference type="PANTHER" id="PTHR33992:SF1">
    <property type="entry name" value="RIBONUCLEASE P PROTEIN COMPONENT"/>
    <property type="match status" value="1"/>
</dbReference>
<proteinExistence type="inferred from homology"/>
<comment type="function">
    <text evidence="1 7">RNaseP catalyzes the removal of the 5'-leader sequence from pre-tRNA to produce the mature 5'-terminus. It can also cleave other RNA substrates such as 4.5S RNA. The protein component plays an auxiliary but essential role in vivo by binding to the 5'-leader sequence and broadening the substrate specificity of the ribozyme.</text>
</comment>
<keyword evidence="3 7" id="KW-0540">Nuclease</keyword>
<comment type="catalytic activity">
    <reaction evidence="7">
        <text>Endonucleolytic cleavage of RNA, removing 5'-extranucleotides from tRNA precursor.</text>
        <dbReference type="EC" id="3.1.26.5"/>
    </reaction>
</comment>
<dbReference type="GO" id="GO:0000049">
    <property type="term" value="F:tRNA binding"/>
    <property type="evidence" value="ECO:0007669"/>
    <property type="project" value="UniProtKB-UniRule"/>
</dbReference>
<reference evidence="10 11" key="1">
    <citation type="journal article" date="2014" name="Nature">
        <title>An environmental bacterial taxon with a large and distinct metabolic repertoire.</title>
        <authorList>
            <person name="Wilson M.C."/>
            <person name="Mori T."/>
            <person name="Ruckert C."/>
            <person name="Uria A.R."/>
            <person name="Helf M.J."/>
            <person name="Takada K."/>
            <person name="Gernert C."/>
            <person name="Steffens U.A."/>
            <person name="Heycke N."/>
            <person name="Schmitt S."/>
            <person name="Rinke C."/>
            <person name="Helfrich E.J."/>
            <person name="Brachmann A.O."/>
            <person name="Gurgui C."/>
            <person name="Wakimoto T."/>
            <person name="Kracht M."/>
            <person name="Crusemann M."/>
            <person name="Hentschel U."/>
            <person name="Abe I."/>
            <person name="Matsunaga S."/>
            <person name="Kalinowski J."/>
            <person name="Takeyama H."/>
            <person name="Piel J."/>
        </authorList>
    </citation>
    <scope>NUCLEOTIDE SEQUENCE [LARGE SCALE GENOMIC DNA]</scope>
    <source>
        <strain evidence="11">TSY1</strain>
    </source>
</reference>
<dbReference type="GO" id="GO:0030677">
    <property type="term" value="C:ribonuclease P complex"/>
    <property type="evidence" value="ECO:0007669"/>
    <property type="project" value="TreeGrafter"/>
</dbReference>
<sequence length="142" mass="16701">MGDQRLSSIERLRHRHEFERVFQRGMKQVSSAFVWYCLPTSGPHSRLGMAVSKRVGNAVVRNRVKRYTREFFRRHKMQFDPPCDLVVVARRQAADLPYAESVQQFTSLLRRYLRKQRQQRRDKPLPPADPSPATVRIVPESP</sequence>
<dbReference type="HOGENOM" id="CLU_117179_9_2_7"/>
<dbReference type="EMBL" id="AZHW01000504">
    <property type="protein sequence ID" value="ETW98914.1"/>
    <property type="molecule type" value="Genomic_DNA"/>
</dbReference>
<dbReference type="Pfam" id="PF00825">
    <property type="entry name" value="Ribonuclease_P"/>
    <property type="match status" value="1"/>
</dbReference>
<comment type="caution">
    <text evidence="10">The sequence shown here is derived from an EMBL/GenBank/DDBJ whole genome shotgun (WGS) entry which is preliminary data.</text>
</comment>
<name>W4LLY6_ENTF1</name>
<comment type="subunit">
    <text evidence="7">Consists of a catalytic RNA component (M1 or rnpB) and a protein subunit.</text>
</comment>
<dbReference type="HAMAP" id="MF_00227">
    <property type="entry name" value="RNase_P"/>
    <property type="match status" value="1"/>
</dbReference>
<evidence type="ECO:0000256" key="7">
    <source>
        <dbReference type="HAMAP-Rule" id="MF_00227"/>
    </source>
</evidence>
<gene>
    <name evidence="7" type="primary">rnpA</name>
    <name evidence="10" type="ORF">ETSY1_16880</name>
</gene>
<evidence type="ECO:0000256" key="1">
    <source>
        <dbReference type="ARBA" id="ARBA00002663"/>
    </source>
</evidence>
<keyword evidence="11" id="KW-1185">Reference proteome</keyword>
<comment type="similarity">
    <text evidence="7">Belongs to the RnpA family.</text>
</comment>
<keyword evidence="5 7" id="KW-0378">Hydrolase</keyword>
<dbReference type="AlphaFoldDB" id="W4LLY6"/>
<dbReference type="PANTHER" id="PTHR33992">
    <property type="entry name" value="RIBONUCLEASE P PROTEIN COMPONENT"/>
    <property type="match status" value="1"/>
</dbReference>
<dbReference type="InterPro" id="IPR020539">
    <property type="entry name" value="RNase_P_CS"/>
</dbReference>
<organism evidence="10 11">
    <name type="scientific">Entotheonella factor</name>
    <dbReference type="NCBI Taxonomy" id="1429438"/>
    <lineage>
        <taxon>Bacteria</taxon>
        <taxon>Pseudomonadati</taxon>
        <taxon>Nitrospinota/Tectimicrobiota group</taxon>
        <taxon>Candidatus Tectimicrobiota</taxon>
        <taxon>Candidatus Entotheonellia</taxon>
        <taxon>Candidatus Entotheonellales</taxon>
        <taxon>Candidatus Entotheonellaceae</taxon>
        <taxon>Candidatus Entotheonella</taxon>
    </lineage>
</organism>
<evidence type="ECO:0000256" key="6">
    <source>
        <dbReference type="ARBA" id="ARBA00022884"/>
    </source>
</evidence>
<feature type="region of interest" description="Disordered" evidence="9">
    <location>
        <begin position="116"/>
        <end position="142"/>
    </location>
</feature>
<evidence type="ECO:0000256" key="3">
    <source>
        <dbReference type="ARBA" id="ARBA00022722"/>
    </source>
</evidence>
<evidence type="ECO:0000256" key="8">
    <source>
        <dbReference type="NCBIfam" id="TIGR00188"/>
    </source>
</evidence>
<protein>
    <recommendedName>
        <fullName evidence="7 8">Ribonuclease P protein component</fullName>
        <shortName evidence="7">RNase P protein</shortName>
        <shortName evidence="7">RNaseP protein</shortName>
        <ecNumber evidence="7 8">3.1.26.5</ecNumber>
    </recommendedName>
    <alternativeName>
        <fullName evidence="7">Protein C5</fullName>
    </alternativeName>
</protein>
<dbReference type="GO" id="GO:0004526">
    <property type="term" value="F:ribonuclease P activity"/>
    <property type="evidence" value="ECO:0007669"/>
    <property type="project" value="UniProtKB-UniRule"/>
</dbReference>
<dbReference type="PROSITE" id="PS00648">
    <property type="entry name" value="RIBONUCLEASE_P"/>
    <property type="match status" value="1"/>
</dbReference>
<keyword evidence="6 7" id="KW-0694">RNA-binding</keyword>
<dbReference type="Proteomes" id="UP000019141">
    <property type="component" value="Unassembled WGS sequence"/>
</dbReference>
<dbReference type="InterPro" id="IPR000100">
    <property type="entry name" value="RNase_P"/>
</dbReference>
<dbReference type="SUPFAM" id="SSF54211">
    <property type="entry name" value="Ribosomal protein S5 domain 2-like"/>
    <property type="match status" value="1"/>
</dbReference>
<evidence type="ECO:0000313" key="10">
    <source>
        <dbReference type="EMBL" id="ETW98914.1"/>
    </source>
</evidence>
<dbReference type="InterPro" id="IPR020568">
    <property type="entry name" value="Ribosomal_Su5_D2-typ_SF"/>
</dbReference>
<dbReference type="InterPro" id="IPR014721">
    <property type="entry name" value="Ribsml_uS5_D2-typ_fold_subgr"/>
</dbReference>
<evidence type="ECO:0000256" key="9">
    <source>
        <dbReference type="SAM" id="MobiDB-lite"/>
    </source>
</evidence>
<dbReference type="PATRIC" id="fig|1429438.4.peg.3321"/>
<evidence type="ECO:0000256" key="2">
    <source>
        <dbReference type="ARBA" id="ARBA00022694"/>
    </source>
</evidence>
<dbReference type="NCBIfam" id="TIGR00188">
    <property type="entry name" value="rnpA"/>
    <property type="match status" value="1"/>
</dbReference>
<keyword evidence="4 7" id="KW-0255">Endonuclease</keyword>
<dbReference type="GO" id="GO:0042781">
    <property type="term" value="F:3'-tRNA processing endoribonuclease activity"/>
    <property type="evidence" value="ECO:0007669"/>
    <property type="project" value="TreeGrafter"/>
</dbReference>